<dbReference type="AlphaFoldDB" id="A0A0Q4BBL5"/>
<gene>
    <name evidence="11" type="ORF">AL399_00030</name>
    <name evidence="12" type="ORF">AL399_00300</name>
</gene>
<accession>A0A0Q4BBL5</accession>
<dbReference type="GO" id="GO:0005886">
    <property type="term" value="C:plasma membrane"/>
    <property type="evidence" value="ECO:0007669"/>
    <property type="project" value="UniProtKB-SubCell"/>
</dbReference>
<sequence>MLLARYVHDVRIAVEAIRSNKLKSLLTALGIIFGVAAVISMLAIGSGAKQEILEQMKSIGVNNIEVHAVSAQSESSSEESSTTKEQNRFSPGLSLRDVEAIRRVVPTVRYLTPVVSYDDYAQYSGIRLRTQIVGIGIDFLSIYGLRLEQGSLISEEQYQRGAAVCLIGSELRAKLFGKVAPVGKRLKMGGVWFEVIGVLTYANEAANSQAGMGLTNYNGRIFVPFTSLTLRYRDRGKLTQQSGGGQLVYSQSNIHQLDKIVIQVDEPENVAKSQEVIGRLLSRLHQGVDDYQVIVPEQLLRQQQRTKDIFNLVLGLIAGISLLVGGIGIMNIMYATVMERIKEIGTRLAIGAKRADIVAQFLSEAVLISVTGGLIGVVLGMVFSYLIMKLAGILTVVTLFSVLVAFGVSVAVGVIFGFAPARNAARRNPIESLRYE</sequence>
<dbReference type="PATRIC" id="fig|1702214.3.peg.187"/>
<comment type="caution">
    <text evidence="12">The sequence shown here is derived from an EMBL/GenBank/DDBJ whole genome shotgun (WGS) entry which is preliminary data.</text>
</comment>
<feature type="transmembrane region" description="Helical" evidence="8">
    <location>
        <begin position="393"/>
        <end position="419"/>
    </location>
</feature>
<keyword evidence="5 8" id="KW-0472">Membrane</keyword>
<evidence type="ECO:0000259" key="9">
    <source>
        <dbReference type="Pfam" id="PF02687"/>
    </source>
</evidence>
<reference evidence="12 13" key="1">
    <citation type="submission" date="2015-08" db="EMBL/GenBank/DDBJ databases">
        <title>Candidatus Bacteriodes Periocalifornicus.</title>
        <authorList>
            <person name="McLean J.S."/>
            <person name="Kelley S."/>
        </authorList>
    </citation>
    <scope>NUCLEOTIDE SEQUENCE [LARGE SCALE GENOMIC DNA]</scope>
    <source>
        <strain evidence="12">12B</strain>
    </source>
</reference>
<dbReference type="GO" id="GO:0022857">
    <property type="term" value="F:transmembrane transporter activity"/>
    <property type="evidence" value="ECO:0007669"/>
    <property type="project" value="TreeGrafter"/>
</dbReference>
<dbReference type="Pfam" id="PF02687">
    <property type="entry name" value="FtsX"/>
    <property type="match status" value="1"/>
</dbReference>
<keyword evidence="4 8" id="KW-1133">Transmembrane helix</keyword>
<name>A0A0Q4BBL5_9BACT</name>
<feature type="transmembrane region" description="Helical" evidence="8">
    <location>
        <begin position="358"/>
        <end position="387"/>
    </location>
</feature>
<feature type="transmembrane region" description="Helical" evidence="8">
    <location>
        <begin position="25"/>
        <end position="48"/>
    </location>
</feature>
<dbReference type="EMBL" id="LIIK01000001">
    <property type="protein sequence ID" value="KQM09659.1"/>
    <property type="molecule type" value="Genomic_DNA"/>
</dbReference>
<evidence type="ECO:0000256" key="3">
    <source>
        <dbReference type="ARBA" id="ARBA00022692"/>
    </source>
</evidence>
<dbReference type="PANTHER" id="PTHR30572:SF4">
    <property type="entry name" value="ABC TRANSPORTER PERMEASE YTRF"/>
    <property type="match status" value="1"/>
</dbReference>
<keyword evidence="3 8" id="KW-0812">Transmembrane</keyword>
<evidence type="ECO:0000256" key="6">
    <source>
        <dbReference type="ARBA" id="ARBA00038076"/>
    </source>
</evidence>
<dbReference type="PANTHER" id="PTHR30572">
    <property type="entry name" value="MEMBRANE COMPONENT OF TRANSPORTER-RELATED"/>
    <property type="match status" value="1"/>
</dbReference>
<feature type="domain" description="ABC3 transporter permease C-terminal" evidence="9">
    <location>
        <begin position="316"/>
        <end position="429"/>
    </location>
</feature>
<evidence type="ECO:0000256" key="2">
    <source>
        <dbReference type="ARBA" id="ARBA00022475"/>
    </source>
</evidence>
<evidence type="ECO:0000256" key="1">
    <source>
        <dbReference type="ARBA" id="ARBA00004651"/>
    </source>
</evidence>
<dbReference type="Proteomes" id="UP000054172">
    <property type="component" value="Unassembled WGS sequence"/>
</dbReference>
<dbReference type="InterPro" id="IPR025857">
    <property type="entry name" value="MacB_PCD"/>
</dbReference>
<dbReference type="Pfam" id="PF12704">
    <property type="entry name" value="MacB_PCD"/>
    <property type="match status" value="1"/>
</dbReference>
<evidence type="ECO:0000256" key="7">
    <source>
        <dbReference type="SAM" id="MobiDB-lite"/>
    </source>
</evidence>
<dbReference type="EMBL" id="LIIK01000001">
    <property type="protein sequence ID" value="KQM09697.1"/>
    <property type="molecule type" value="Genomic_DNA"/>
</dbReference>
<keyword evidence="13" id="KW-1185">Reference proteome</keyword>
<feature type="region of interest" description="Disordered" evidence="7">
    <location>
        <begin position="71"/>
        <end position="91"/>
    </location>
</feature>
<dbReference type="STRING" id="1702214.AL399_00030"/>
<dbReference type="InterPro" id="IPR003838">
    <property type="entry name" value="ABC3_permease_C"/>
</dbReference>
<protein>
    <recommendedName>
        <fullName evidence="14">ABC transporter permease</fullName>
    </recommendedName>
</protein>
<comment type="subcellular location">
    <subcellularLocation>
        <location evidence="1">Cell membrane</location>
        <topology evidence="1">Multi-pass membrane protein</topology>
    </subcellularLocation>
</comment>
<evidence type="ECO:0000313" key="11">
    <source>
        <dbReference type="EMBL" id="KQM09659.1"/>
    </source>
</evidence>
<evidence type="ECO:0000313" key="13">
    <source>
        <dbReference type="Proteomes" id="UP000054172"/>
    </source>
</evidence>
<evidence type="ECO:0000259" key="10">
    <source>
        <dbReference type="Pfam" id="PF12704"/>
    </source>
</evidence>
<feature type="domain" description="MacB-like periplasmic core" evidence="10">
    <location>
        <begin position="24"/>
        <end position="277"/>
    </location>
</feature>
<feature type="transmembrane region" description="Helical" evidence="8">
    <location>
        <begin position="309"/>
        <end position="337"/>
    </location>
</feature>
<proteinExistence type="inferred from homology"/>
<evidence type="ECO:0000313" key="12">
    <source>
        <dbReference type="EMBL" id="KQM09697.1"/>
    </source>
</evidence>
<evidence type="ECO:0008006" key="14">
    <source>
        <dbReference type="Google" id="ProtNLM"/>
    </source>
</evidence>
<evidence type="ECO:0000256" key="5">
    <source>
        <dbReference type="ARBA" id="ARBA00023136"/>
    </source>
</evidence>
<organism evidence="12 13">
    <name type="scientific">Candidatus [Bacteroides] periocalifornicus</name>
    <dbReference type="NCBI Taxonomy" id="1702214"/>
    <lineage>
        <taxon>Bacteria</taxon>
        <taxon>Pseudomonadati</taxon>
        <taxon>Bacteroidota</taxon>
    </lineage>
</organism>
<comment type="similarity">
    <text evidence="6">Belongs to the ABC-4 integral membrane protein family.</text>
</comment>
<evidence type="ECO:0000256" key="8">
    <source>
        <dbReference type="SAM" id="Phobius"/>
    </source>
</evidence>
<evidence type="ECO:0000256" key="4">
    <source>
        <dbReference type="ARBA" id="ARBA00022989"/>
    </source>
</evidence>
<dbReference type="InterPro" id="IPR050250">
    <property type="entry name" value="Macrolide_Exporter_MacB"/>
</dbReference>
<keyword evidence="2" id="KW-1003">Cell membrane</keyword>